<evidence type="ECO:0000313" key="2">
    <source>
        <dbReference type="Proteomes" id="UP000053259"/>
    </source>
</evidence>
<dbReference type="EMBL" id="KN847532">
    <property type="protein sequence ID" value="KIW07908.1"/>
    <property type="molecule type" value="Genomic_DNA"/>
</dbReference>
<dbReference type="HOGENOM" id="CLU_1856840_0_0_1"/>
<gene>
    <name evidence="1" type="ORF">PV09_01818</name>
</gene>
<dbReference type="GeneID" id="27309791"/>
<accession>A0A0D2AMD4</accession>
<dbReference type="RefSeq" id="XP_016217777.1">
    <property type="nucleotide sequence ID" value="XM_016354765.1"/>
</dbReference>
<dbReference type="VEuPathDB" id="FungiDB:PV09_01818"/>
<dbReference type="Proteomes" id="UP000053259">
    <property type="component" value="Unassembled WGS sequence"/>
</dbReference>
<proteinExistence type="predicted"/>
<sequence>MLMANLEVTSGQSTHSSISTQITSSRQQLQPCEPRTVESLYYLFHVSLQDLLLEQGNTIPSGHIESYSKAPSEAASTFYAHGCQVQPPKGTFSLLPLFAGLLAETECQSARYSLLSSVLRPLGNVHRLILVSVAHLTE</sequence>
<organism evidence="1 2">
    <name type="scientific">Verruconis gallopava</name>
    <dbReference type="NCBI Taxonomy" id="253628"/>
    <lineage>
        <taxon>Eukaryota</taxon>
        <taxon>Fungi</taxon>
        <taxon>Dikarya</taxon>
        <taxon>Ascomycota</taxon>
        <taxon>Pezizomycotina</taxon>
        <taxon>Dothideomycetes</taxon>
        <taxon>Pleosporomycetidae</taxon>
        <taxon>Venturiales</taxon>
        <taxon>Sympoventuriaceae</taxon>
        <taxon>Verruconis</taxon>
    </lineage>
</organism>
<keyword evidence="2" id="KW-1185">Reference proteome</keyword>
<evidence type="ECO:0000313" key="1">
    <source>
        <dbReference type="EMBL" id="KIW07908.1"/>
    </source>
</evidence>
<dbReference type="AlphaFoldDB" id="A0A0D2AMD4"/>
<reference evidence="1 2" key="1">
    <citation type="submission" date="2015-01" db="EMBL/GenBank/DDBJ databases">
        <title>The Genome Sequence of Ochroconis gallopava CBS43764.</title>
        <authorList>
            <consortium name="The Broad Institute Genomics Platform"/>
            <person name="Cuomo C."/>
            <person name="de Hoog S."/>
            <person name="Gorbushina A."/>
            <person name="Stielow B."/>
            <person name="Teixiera M."/>
            <person name="Abouelleil A."/>
            <person name="Chapman S.B."/>
            <person name="Priest M."/>
            <person name="Young S.K."/>
            <person name="Wortman J."/>
            <person name="Nusbaum C."/>
            <person name="Birren B."/>
        </authorList>
    </citation>
    <scope>NUCLEOTIDE SEQUENCE [LARGE SCALE GENOMIC DNA]</scope>
    <source>
        <strain evidence="1 2">CBS 43764</strain>
    </source>
</reference>
<name>A0A0D2AMD4_9PEZI</name>
<protein>
    <submittedName>
        <fullName evidence="1">Uncharacterized protein</fullName>
    </submittedName>
</protein>
<dbReference type="InParanoid" id="A0A0D2AMD4"/>